<gene>
    <name evidence="2" type="ORF">RF679_14740</name>
</gene>
<reference evidence="2" key="1">
    <citation type="submission" date="2023-09" db="EMBL/GenBank/DDBJ databases">
        <title>Undibacterium sp. 20NA77.5 isolated from freshwater.</title>
        <authorList>
            <person name="Le V."/>
            <person name="Ko S.-R."/>
            <person name="Ahn C.-Y."/>
            <person name="Oh H.-M."/>
        </authorList>
    </citation>
    <scope>NUCLEOTIDE SEQUENCE</scope>
    <source>
        <strain evidence="2">20NA77.5</strain>
    </source>
</reference>
<evidence type="ECO:0000313" key="2">
    <source>
        <dbReference type="EMBL" id="WMW79894.1"/>
    </source>
</evidence>
<evidence type="ECO:0000313" key="3">
    <source>
        <dbReference type="Proteomes" id="UP001181355"/>
    </source>
</evidence>
<accession>A0ABY9RGA3</accession>
<feature type="domain" description="CNP1-like uncharacterised" evidence="1">
    <location>
        <begin position="43"/>
        <end position="172"/>
    </location>
</feature>
<dbReference type="Pfam" id="PF08750">
    <property type="entry name" value="CNP1"/>
    <property type="match status" value="1"/>
</dbReference>
<dbReference type="Proteomes" id="UP001181355">
    <property type="component" value="Chromosome"/>
</dbReference>
<proteinExistence type="predicted"/>
<name>A0ABY9RGA3_9BURK</name>
<dbReference type="InterPro" id="IPR014861">
    <property type="entry name" value="CNP1-like_dom"/>
</dbReference>
<evidence type="ECO:0000259" key="1">
    <source>
        <dbReference type="Pfam" id="PF08750"/>
    </source>
</evidence>
<dbReference type="RefSeq" id="WP_309481387.1">
    <property type="nucleotide sequence ID" value="NZ_CP133720.1"/>
</dbReference>
<keyword evidence="3" id="KW-1185">Reference proteome</keyword>
<sequence length="182" mass="20453">MKLSSDILILHQSMRYVFSISVVLSCFSGVVSHAQAKQDEEVKKAFVESEVKLPSAPQEKDLLLFHSSDSQQFYLDTQSLSIAADGSFRYTLVAKSRAGARSISYEGLRCETSEKRLFAFGRKDGEWSESRRKEWSSISSSDSNQQHGVLAWDFVCSYGRVVGGIDKITQRVRRGESLQRSP</sequence>
<protein>
    <submittedName>
        <fullName evidence="2">CNP1-like family protein</fullName>
    </submittedName>
</protein>
<dbReference type="EMBL" id="CP133720">
    <property type="protein sequence ID" value="WMW79894.1"/>
    <property type="molecule type" value="Genomic_DNA"/>
</dbReference>
<organism evidence="2 3">
    <name type="scientific">Undibacterium cyanobacteriorum</name>
    <dbReference type="NCBI Taxonomy" id="3073561"/>
    <lineage>
        <taxon>Bacteria</taxon>
        <taxon>Pseudomonadati</taxon>
        <taxon>Pseudomonadota</taxon>
        <taxon>Betaproteobacteria</taxon>
        <taxon>Burkholderiales</taxon>
        <taxon>Oxalobacteraceae</taxon>
        <taxon>Undibacterium</taxon>
    </lineage>
</organism>
<dbReference type="PROSITE" id="PS51257">
    <property type="entry name" value="PROKAR_LIPOPROTEIN"/>
    <property type="match status" value="1"/>
</dbReference>